<dbReference type="RefSeq" id="WP_310280564.1">
    <property type="nucleotide sequence ID" value="NZ_JAVDWR010000015.1"/>
</dbReference>
<keyword evidence="4" id="KW-0274">FAD</keyword>
<evidence type="ECO:0000256" key="5">
    <source>
        <dbReference type="ARBA" id="ARBA00023002"/>
    </source>
</evidence>
<dbReference type="SUPFAM" id="SSF56176">
    <property type="entry name" value="FAD-binding/transporter-associated domain-like"/>
    <property type="match status" value="1"/>
</dbReference>
<dbReference type="PANTHER" id="PTHR42973">
    <property type="entry name" value="BINDING OXIDOREDUCTASE, PUTATIVE (AFU_ORTHOLOGUE AFUA_1G17690)-RELATED"/>
    <property type="match status" value="1"/>
</dbReference>
<evidence type="ECO:0000313" key="8">
    <source>
        <dbReference type="Proteomes" id="UP001257909"/>
    </source>
</evidence>
<dbReference type="Pfam" id="PF01565">
    <property type="entry name" value="FAD_binding_4"/>
    <property type="match status" value="1"/>
</dbReference>
<keyword evidence="3" id="KW-0285">Flavoprotein</keyword>
<dbReference type="InterPro" id="IPR012951">
    <property type="entry name" value="BBE"/>
</dbReference>
<dbReference type="InterPro" id="IPR036318">
    <property type="entry name" value="FAD-bd_PCMH-like_sf"/>
</dbReference>
<dbReference type="Gene3D" id="3.40.462.20">
    <property type="match status" value="1"/>
</dbReference>
<evidence type="ECO:0000256" key="2">
    <source>
        <dbReference type="ARBA" id="ARBA00005466"/>
    </source>
</evidence>
<proteinExistence type="inferred from homology"/>
<dbReference type="Proteomes" id="UP001257909">
    <property type="component" value="Unassembled WGS sequence"/>
</dbReference>
<gene>
    <name evidence="7" type="ORF">J2W69_003329</name>
</gene>
<evidence type="ECO:0000256" key="3">
    <source>
        <dbReference type="ARBA" id="ARBA00022630"/>
    </source>
</evidence>
<organism evidence="7 8">
    <name type="scientific">Rheinheimera soli</name>
    <dbReference type="NCBI Taxonomy" id="443616"/>
    <lineage>
        <taxon>Bacteria</taxon>
        <taxon>Pseudomonadati</taxon>
        <taxon>Pseudomonadota</taxon>
        <taxon>Gammaproteobacteria</taxon>
        <taxon>Chromatiales</taxon>
        <taxon>Chromatiaceae</taxon>
        <taxon>Rheinheimera</taxon>
    </lineage>
</organism>
<dbReference type="Gene3D" id="3.30.465.10">
    <property type="match status" value="1"/>
</dbReference>
<dbReference type="InterPro" id="IPR050416">
    <property type="entry name" value="FAD-linked_Oxidoreductase"/>
</dbReference>
<evidence type="ECO:0000256" key="4">
    <source>
        <dbReference type="ARBA" id="ARBA00022827"/>
    </source>
</evidence>
<sequence length="575" mass="64702">MSQLNETTETKTIQPNPETQRWGVLAVYAVALHNAALFRQDMLEKGFPAERLLTAENNSPTVIPGLNTYQAEGLIFNTRYQYHPFAIVMCESTEEVQQAYKTAIHYNLPVRVRAGGHDHAGECSGDNVVLIDVTGIKTFSLDDKGVASIGAGYRFYQLTPKLAEKDRMIAHGTCATVGLAGFIQGGGWGPWTRKYGMCCEYLTGATVILGDGSKVNVSETEHPQLLWALRGGGGMSYGIVTEFKLQTFELPKEIHRFEIEWNRPVQAQAQHNYCTPQSNETTLAVLKSWENAISSKDTVQLLGTNLKINAIPVPEGDYDVTQLYHHCLMYGYWEGNETELLGFIHRYFPQVSAPQITIHPASGAGYDDKYNHQLMGNWGRNSLYDVSRRLGQTGTLALGGTPFTPDYDAPAPHKITSRFVDQTGLSEQGYQQLLHSLTSTLLQLENEQQGLFSYVTLGAIQGEFYQTKQKLPQIAFPYRQCQYTIQYQTWWNEDIKKKIEQQDNLVYVDVNRAMDWIDTGRSASIEGTHGAFISFKDPAIPTEIYFGDSYEQLVKIKATYVQDHFNHLRTRKTII</sequence>
<feature type="domain" description="FAD-binding PCMH-type" evidence="6">
    <location>
        <begin position="80"/>
        <end position="250"/>
    </location>
</feature>
<evidence type="ECO:0000259" key="6">
    <source>
        <dbReference type="PROSITE" id="PS51387"/>
    </source>
</evidence>
<name>A0ABU1W3H3_9GAMM</name>
<accession>A0ABU1W3H3</accession>
<dbReference type="PANTHER" id="PTHR42973:SF39">
    <property type="entry name" value="FAD-BINDING PCMH-TYPE DOMAIN-CONTAINING PROTEIN"/>
    <property type="match status" value="1"/>
</dbReference>
<protein>
    <recommendedName>
        <fullName evidence="6">FAD-binding PCMH-type domain-containing protein</fullName>
    </recommendedName>
</protein>
<dbReference type="InterPro" id="IPR016169">
    <property type="entry name" value="FAD-bd_PCMH_sub2"/>
</dbReference>
<keyword evidence="8" id="KW-1185">Reference proteome</keyword>
<evidence type="ECO:0000256" key="1">
    <source>
        <dbReference type="ARBA" id="ARBA00001974"/>
    </source>
</evidence>
<comment type="caution">
    <text evidence="7">The sequence shown here is derived from an EMBL/GenBank/DDBJ whole genome shotgun (WGS) entry which is preliminary data.</text>
</comment>
<dbReference type="InterPro" id="IPR006094">
    <property type="entry name" value="Oxid_FAD_bind_N"/>
</dbReference>
<comment type="cofactor">
    <cofactor evidence="1">
        <name>FAD</name>
        <dbReference type="ChEBI" id="CHEBI:57692"/>
    </cofactor>
</comment>
<dbReference type="InterPro" id="IPR016166">
    <property type="entry name" value="FAD-bd_PCMH"/>
</dbReference>
<keyword evidence="5" id="KW-0560">Oxidoreductase</keyword>
<dbReference type="EMBL" id="JAVDWR010000015">
    <property type="protein sequence ID" value="MDR7122370.1"/>
    <property type="molecule type" value="Genomic_DNA"/>
</dbReference>
<comment type="similarity">
    <text evidence="2">Belongs to the oxygen-dependent FAD-linked oxidoreductase family.</text>
</comment>
<evidence type="ECO:0000313" key="7">
    <source>
        <dbReference type="EMBL" id="MDR7122370.1"/>
    </source>
</evidence>
<reference evidence="7 8" key="1">
    <citation type="submission" date="2023-07" db="EMBL/GenBank/DDBJ databases">
        <title>Sorghum-associated microbial communities from plants grown in Nebraska, USA.</title>
        <authorList>
            <person name="Schachtman D."/>
        </authorList>
    </citation>
    <scope>NUCLEOTIDE SEQUENCE [LARGE SCALE GENOMIC DNA]</scope>
    <source>
        <strain evidence="7 8">4138</strain>
    </source>
</reference>
<dbReference type="Pfam" id="PF08031">
    <property type="entry name" value="BBE"/>
    <property type="match status" value="1"/>
</dbReference>
<dbReference type="PROSITE" id="PS51387">
    <property type="entry name" value="FAD_PCMH"/>
    <property type="match status" value="1"/>
</dbReference>